<protein>
    <submittedName>
        <fullName evidence="3">Glutathione S-transferase</fullName>
    </submittedName>
</protein>
<dbReference type="CDD" id="cd00299">
    <property type="entry name" value="GST_C_family"/>
    <property type="match status" value="1"/>
</dbReference>
<keyword evidence="4" id="KW-1185">Reference proteome</keyword>
<keyword evidence="3" id="KW-0808">Transferase</keyword>
<dbReference type="InterPro" id="IPR036249">
    <property type="entry name" value="Thioredoxin-like_sf"/>
</dbReference>
<dbReference type="SFLD" id="SFLDS00019">
    <property type="entry name" value="Glutathione_Transferase_(cytos"/>
    <property type="match status" value="1"/>
</dbReference>
<dbReference type="Proteomes" id="UP000184096">
    <property type="component" value="Chromosome I"/>
</dbReference>
<sequence>MKLYYSHNLNPRVAVAVARYLQSPVEYVRVNPRHPDQIASFRAINPNALVPVLAEGERVLWETDAIACRLSEISGSTFWRGGGALSEMVMWISWSAYHLTRAADPLYFYRVVAPTFSDEKPDPAVLNEALRDFRQHAAVLEGHLGNRTWILGDQISYADFRVATPLPFAEAAGLPLPEFPNVSRWHRQLCEIDAWRDPFGGLQ</sequence>
<dbReference type="Pfam" id="PF13410">
    <property type="entry name" value="GST_C_2"/>
    <property type="match status" value="1"/>
</dbReference>
<dbReference type="InterPro" id="IPR010987">
    <property type="entry name" value="Glutathione-S-Trfase_C-like"/>
</dbReference>
<dbReference type="CDD" id="cd00570">
    <property type="entry name" value="GST_N_family"/>
    <property type="match status" value="1"/>
</dbReference>
<accession>A0A1M7UXC4</accession>
<reference evidence="4" key="1">
    <citation type="submission" date="2016-11" db="EMBL/GenBank/DDBJ databases">
        <authorList>
            <person name="Varghese N."/>
            <person name="Submissions S."/>
        </authorList>
    </citation>
    <scope>NUCLEOTIDE SEQUENCE [LARGE SCALE GENOMIC DNA]</scope>
    <source>
        <strain evidence="4">GAS401</strain>
    </source>
</reference>
<feature type="domain" description="GST N-terminal" evidence="1">
    <location>
        <begin position="1"/>
        <end position="78"/>
    </location>
</feature>
<dbReference type="PANTHER" id="PTHR44051">
    <property type="entry name" value="GLUTATHIONE S-TRANSFERASE-RELATED"/>
    <property type="match status" value="1"/>
</dbReference>
<dbReference type="RefSeq" id="WP_072825431.1">
    <property type="nucleotide sequence ID" value="NZ_LT670849.1"/>
</dbReference>
<dbReference type="SUPFAM" id="SSF52833">
    <property type="entry name" value="Thioredoxin-like"/>
    <property type="match status" value="1"/>
</dbReference>
<evidence type="ECO:0000313" key="3">
    <source>
        <dbReference type="EMBL" id="SHN87629.1"/>
    </source>
</evidence>
<dbReference type="OrthoDB" id="9810080at2"/>
<feature type="domain" description="GST C-terminal" evidence="2">
    <location>
        <begin position="81"/>
        <end position="203"/>
    </location>
</feature>
<dbReference type="InterPro" id="IPR036282">
    <property type="entry name" value="Glutathione-S-Trfase_C_sf"/>
</dbReference>
<evidence type="ECO:0000313" key="4">
    <source>
        <dbReference type="Proteomes" id="UP000184096"/>
    </source>
</evidence>
<dbReference type="PANTHER" id="PTHR44051:SF8">
    <property type="entry name" value="GLUTATHIONE S-TRANSFERASE GSTA"/>
    <property type="match status" value="1"/>
</dbReference>
<dbReference type="GO" id="GO:0016740">
    <property type="term" value="F:transferase activity"/>
    <property type="evidence" value="ECO:0007669"/>
    <property type="project" value="UniProtKB-KW"/>
</dbReference>
<name>A0A1M7UXC4_9BRAD</name>
<dbReference type="InterPro" id="IPR040079">
    <property type="entry name" value="Glutathione_S-Trfase"/>
</dbReference>
<dbReference type="PROSITE" id="PS50405">
    <property type="entry name" value="GST_CTER"/>
    <property type="match status" value="1"/>
</dbReference>
<proteinExistence type="predicted"/>
<dbReference type="InterPro" id="IPR004045">
    <property type="entry name" value="Glutathione_S-Trfase_N"/>
</dbReference>
<dbReference type="SUPFAM" id="SSF47616">
    <property type="entry name" value="GST C-terminal domain-like"/>
    <property type="match status" value="1"/>
</dbReference>
<gene>
    <name evidence="3" type="ORF">SAMN05444170_7286</name>
</gene>
<organism evidence="3 4">
    <name type="scientific">Bradyrhizobium erythrophlei</name>
    <dbReference type="NCBI Taxonomy" id="1437360"/>
    <lineage>
        <taxon>Bacteria</taxon>
        <taxon>Pseudomonadati</taxon>
        <taxon>Pseudomonadota</taxon>
        <taxon>Alphaproteobacteria</taxon>
        <taxon>Hyphomicrobiales</taxon>
        <taxon>Nitrobacteraceae</taxon>
        <taxon>Bradyrhizobium</taxon>
    </lineage>
</organism>
<dbReference type="Gene3D" id="1.20.1050.10">
    <property type="match status" value="1"/>
</dbReference>
<dbReference type="AlphaFoldDB" id="A0A1M7UXC4"/>
<dbReference type="SFLD" id="SFLDG00358">
    <property type="entry name" value="Main_(cytGST)"/>
    <property type="match status" value="1"/>
</dbReference>
<dbReference type="PROSITE" id="PS50404">
    <property type="entry name" value="GST_NTER"/>
    <property type="match status" value="1"/>
</dbReference>
<evidence type="ECO:0000259" key="2">
    <source>
        <dbReference type="PROSITE" id="PS50405"/>
    </source>
</evidence>
<dbReference type="Gene3D" id="3.40.30.10">
    <property type="entry name" value="Glutaredoxin"/>
    <property type="match status" value="1"/>
</dbReference>
<evidence type="ECO:0000259" key="1">
    <source>
        <dbReference type="PROSITE" id="PS50404"/>
    </source>
</evidence>
<dbReference type="Pfam" id="PF13417">
    <property type="entry name" value="GST_N_3"/>
    <property type="match status" value="1"/>
</dbReference>
<dbReference type="EMBL" id="LT670849">
    <property type="protein sequence ID" value="SHN87629.1"/>
    <property type="molecule type" value="Genomic_DNA"/>
</dbReference>